<sequence>MSVVLGSLHLRWNPPIPGTAALELSPMPGVLIRFAVSALNTSGFSTHCDPGWAAVGAGRKSRLRLLRQFPTAARRTWVAPDHVRGTAPRKRRYYGNSIRVAPYREASLSLSVDTKFYDSVDCVSRLAKIQGLHGATLDLTPGSLPKIWLPCGSLDMALDHRSIFLICRLVGLYTSTRMLPLVARPALSSQTLIHLDLQHTLYHREKSSLQTLRDETK</sequence>
<evidence type="ECO:0000313" key="2">
    <source>
        <dbReference type="Proteomes" id="UP000191285"/>
    </source>
</evidence>
<organism evidence="1 2">
    <name type="scientific">Penicillium steckii</name>
    <dbReference type="NCBI Taxonomy" id="303698"/>
    <lineage>
        <taxon>Eukaryota</taxon>
        <taxon>Fungi</taxon>
        <taxon>Dikarya</taxon>
        <taxon>Ascomycota</taxon>
        <taxon>Pezizomycotina</taxon>
        <taxon>Eurotiomycetes</taxon>
        <taxon>Eurotiomycetidae</taxon>
        <taxon>Eurotiales</taxon>
        <taxon>Aspergillaceae</taxon>
        <taxon>Penicillium</taxon>
    </lineage>
</organism>
<gene>
    <name evidence="1" type="ORF">PENSTE_c001G01520</name>
</gene>
<name>A0A1V6U2J5_9EURO</name>
<dbReference type="Proteomes" id="UP000191285">
    <property type="component" value="Unassembled WGS sequence"/>
</dbReference>
<reference evidence="2" key="1">
    <citation type="journal article" date="2017" name="Nat. Microbiol.">
        <title>Global analysis of biosynthetic gene clusters reveals vast potential of secondary metabolite production in Penicillium species.</title>
        <authorList>
            <person name="Nielsen J.C."/>
            <person name="Grijseels S."/>
            <person name="Prigent S."/>
            <person name="Ji B."/>
            <person name="Dainat J."/>
            <person name="Nielsen K.F."/>
            <person name="Frisvad J.C."/>
            <person name="Workman M."/>
            <person name="Nielsen J."/>
        </authorList>
    </citation>
    <scope>NUCLEOTIDE SEQUENCE [LARGE SCALE GENOMIC DNA]</scope>
    <source>
        <strain evidence="2">IBT 24891</strain>
    </source>
</reference>
<proteinExistence type="predicted"/>
<protein>
    <submittedName>
        <fullName evidence="1">Uncharacterized protein</fullName>
    </submittedName>
</protein>
<comment type="caution">
    <text evidence="1">The sequence shown here is derived from an EMBL/GenBank/DDBJ whole genome shotgun (WGS) entry which is preliminary data.</text>
</comment>
<keyword evidence="2" id="KW-1185">Reference proteome</keyword>
<dbReference type="AlphaFoldDB" id="A0A1V6U2J5"/>
<accession>A0A1V6U2J5</accession>
<evidence type="ECO:0000313" key="1">
    <source>
        <dbReference type="EMBL" id="OQE32309.1"/>
    </source>
</evidence>
<dbReference type="EMBL" id="MLKD01000001">
    <property type="protein sequence ID" value="OQE32309.1"/>
    <property type="molecule type" value="Genomic_DNA"/>
</dbReference>